<keyword evidence="6 10" id="KW-1133">Transmembrane helix</keyword>
<evidence type="ECO:0000256" key="10">
    <source>
        <dbReference type="SAM" id="Phobius"/>
    </source>
</evidence>
<dbReference type="GO" id="GO:0015297">
    <property type="term" value="F:antiporter activity"/>
    <property type="evidence" value="ECO:0007669"/>
    <property type="project" value="InterPro"/>
</dbReference>
<feature type="transmembrane region" description="Helical" evidence="10">
    <location>
        <begin position="202"/>
        <end position="224"/>
    </location>
</feature>
<comment type="similarity">
    <text evidence="9">Belongs to the monovalent cation:proton antiporter 2 (CPA2) transporter (TC 2.A.37) family. CHX (TC 2.A.37.4) subfamily.</text>
</comment>
<dbReference type="InterPro" id="IPR057290">
    <property type="entry name" value="CHX17_C"/>
</dbReference>
<dbReference type="GO" id="GO:0006885">
    <property type="term" value="P:regulation of pH"/>
    <property type="evidence" value="ECO:0007669"/>
    <property type="project" value="TreeGrafter"/>
</dbReference>
<dbReference type="AlphaFoldDB" id="A0AAD8GW71"/>
<feature type="domain" description="Cation/H(+) antiporter C-terminal" evidence="13">
    <location>
        <begin position="635"/>
        <end position="778"/>
    </location>
</feature>
<dbReference type="InterPro" id="IPR050794">
    <property type="entry name" value="CPA2_transporter"/>
</dbReference>
<dbReference type="PANTHER" id="PTHR32468:SF22">
    <property type="entry name" value="CATION_H(+) ANTIPORTER 3-LIKE"/>
    <property type="match status" value="1"/>
</dbReference>
<sequence length="779" mass="86282">MDLIPLFPQEFAEHCKSELEVHSPGLLGSSVGLDKSFLGYTLTRLLLQLALITFVTQSLHLLLRRFNFPRITSEILAGILLGKTVLRRIIGDTQEKMFPANDIILDTFAKIGFIMFMFLVGVKMDPGLIRKAGRKGWTIGLVSSVFPIMAATYMSNQFDILLPLYRRPPTKSIAGILTNTPFPAIVALLVDLKIMNSELGRLSLASALISDLTSTFYTVISANLRIAFLGINPMLAVQSTSLDVMLLCVIMIIRPLFLLIIKSTPEGKPVNSVYISIICAWVLTSAIISDNLGLSYQLAPFIIGLTVPDGPPLGSTITDRLDTFVLGLLAPLMLTYSAIHIDVYIVYDVNYLGFLGVVIIMLVVGKFLCVFLVAILKSVPVKEAVTLAFIMGAQGVVQAALYDLNFRNQTIDDVAFSAVILSIFVVATFTHIIVQFLNDYTRVYTGYQKRSILHTGINSELRVVTCIHRQDDALAAIKLLEASNPSRESPLSVYALHLVELVGRATPLFINHSLGQKNQSGTSRSQQLIALLESFGHQHAGCAVVQVFTAMSMPVFMDQDICSLAFDKLAALIVLPFHRKWNQHGEVVYDSPIARTLNQRVVEMSPCSVAIYVDRRKIRQKTDGDHKLAEHQQYEVAIIYLGGSDDREALAYGKRMMGSTGLNLTIIRLVPTDESNDTQWDKVLDAESLREMKFQSTHRSNVSYREEKVQDGPETTAIIKAMLDTFDLILVGRRHKEDSQVLSGLWEWTDLTELGPIGDFLASSDITKPVSVLVIQQQA</sequence>
<feature type="transmembrane region" description="Helical" evidence="10">
    <location>
        <begin position="384"/>
        <end position="402"/>
    </location>
</feature>
<evidence type="ECO:0000259" key="11">
    <source>
        <dbReference type="Pfam" id="PF00999"/>
    </source>
</evidence>
<feature type="transmembrane region" description="Helical" evidence="10">
    <location>
        <begin position="414"/>
        <end position="434"/>
    </location>
</feature>
<dbReference type="GO" id="GO:0012505">
    <property type="term" value="C:endomembrane system"/>
    <property type="evidence" value="ECO:0007669"/>
    <property type="project" value="TreeGrafter"/>
</dbReference>
<name>A0AAD8GW71_9APIA</name>
<evidence type="ECO:0000256" key="6">
    <source>
        <dbReference type="ARBA" id="ARBA00022989"/>
    </source>
</evidence>
<gene>
    <name evidence="14" type="ORF">POM88_048331</name>
</gene>
<evidence type="ECO:0000256" key="5">
    <source>
        <dbReference type="ARBA" id="ARBA00022958"/>
    </source>
</evidence>
<dbReference type="InterPro" id="IPR057291">
    <property type="entry name" value="CHX17_2nd"/>
</dbReference>
<evidence type="ECO:0000256" key="3">
    <source>
        <dbReference type="ARBA" id="ARBA00022538"/>
    </source>
</evidence>
<reference evidence="14" key="1">
    <citation type="submission" date="2023-02" db="EMBL/GenBank/DDBJ databases">
        <title>Genome of toxic invasive species Heracleum sosnowskyi carries increased number of genes despite the absence of recent whole-genome duplications.</title>
        <authorList>
            <person name="Schelkunov M."/>
            <person name="Shtratnikova V."/>
            <person name="Makarenko M."/>
            <person name="Klepikova A."/>
            <person name="Omelchenko D."/>
            <person name="Novikova G."/>
            <person name="Obukhova E."/>
            <person name="Bogdanov V."/>
            <person name="Penin A."/>
            <person name="Logacheva M."/>
        </authorList>
    </citation>
    <scope>NUCLEOTIDE SEQUENCE</scope>
    <source>
        <strain evidence="14">Hsosn_3</strain>
        <tissue evidence="14">Leaf</tissue>
    </source>
</reference>
<evidence type="ECO:0000256" key="7">
    <source>
        <dbReference type="ARBA" id="ARBA00023065"/>
    </source>
</evidence>
<evidence type="ECO:0000313" key="15">
    <source>
        <dbReference type="Proteomes" id="UP001237642"/>
    </source>
</evidence>
<proteinExistence type="inferred from homology"/>
<dbReference type="InterPro" id="IPR006153">
    <property type="entry name" value="Cation/H_exchanger_TM"/>
</dbReference>
<dbReference type="GO" id="GO:0006813">
    <property type="term" value="P:potassium ion transport"/>
    <property type="evidence" value="ECO:0007669"/>
    <property type="project" value="UniProtKB-KW"/>
</dbReference>
<organism evidence="14 15">
    <name type="scientific">Heracleum sosnowskyi</name>
    <dbReference type="NCBI Taxonomy" id="360622"/>
    <lineage>
        <taxon>Eukaryota</taxon>
        <taxon>Viridiplantae</taxon>
        <taxon>Streptophyta</taxon>
        <taxon>Embryophyta</taxon>
        <taxon>Tracheophyta</taxon>
        <taxon>Spermatophyta</taxon>
        <taxon>Magnoliopsida</taxon>
        <taxon>eudicotyledons</taxon>
        <taxon>Gunneridae</taxon>
        <taxon>Pentapetalae</taxon>
        <taxon>asterids</taxon>
        <taxon>campanulids</taxon>
        <taxon>Apiales</taxon>
        <taxon>Apiaceae</taxon>
        <taxon>Apioideae</taxon>
        <taxon>apioid superclade</taxon>
        <taxon>Tordylieae</taxon>
        <taxon>Tordyliinae</taxon>
        <taxon>Heracleum</taxon>
    </lineage>
</organism>
<feature type="transmembrane region" description="Helical" evidence="10">
    <location>
        <begin position="244"/>
        <end position="261"/>
    </location>
</feature>
<protein>
    <submittedName>
        <fullName evidence="14">Cationh(+) antiporter 3</fullName>
    </submittedName>
</protein>
<dbReference type="PANTHER" id="PTHR32468">
    <property type="entry name" value="CATION/H + ANTIPORTER"/>
    <property type="match status" value="1"/>
</dbReference>
<evidence type="ECO:0000259" key="13">
    <source>
        <dbReference type="Pfam" id="PF23259"/>
    </source>
</evidence>
<accession>A0AAD8GW71</accession>
<feature type="transmembrane region" description="Helical" evidence="10">
    <location>
        <begin position="103"/>
        <end position="124"/>
    </location>
</feature>
<feature type="transmembrane region" description="Helical" evidence="10">
    <location>
        <begin position="136"/>
        <end position="153"/>
    </location>
</feature>
<keyword evidence="5" id="KW-0630">Potassium</keyword>
<dbReference type="Proteomes" id="UP001237642">
    <property type="component" value="Unassembled WGS sequence"/>
</dbReference>
<comment type="caution">
    <text evidence="14">The sequence shown here is derived from an EMBL/GenBank/DDBJ whole genome shotgun (WGS) entry which is preliminary data.</text>
</comment>
<keyword evidence="3" id="KW-0633">Potassium transport</keyword>
<dbReference type="InterPro" id="IPR038770">
    <property type="entry name" value="Na+/solute_symporter_sf"/>
</dbReference>
<evidence type="ECO:0000256" key="1">
    <source>
        <dbReference type="ARBA" id="ARBA00004141"/>
    </source>
</evidence>
<keyword evidence="7" id="KW-0406">Ion transport</keyword>
<keyword evidence="2" id="KW-0813">Transport</keyword>
<feature type="domain" description="Cation/H+ exchanger transmembrane" evidence="11">
    <location>
        <begin position="57"/>
        <end position="432"/>
    </location>
</feature>
<dbReference type="Pfam" id="PF00999">
    <property type="entry name" value="Na_H_Exchanger"/>
    <property type="match status" value="1"/>
</dbReference>
<evidence type="ECO:0000256" key="8">
    <source>
        <dbReference type="ARBA" id="ARBA00023136"/>
    </source>
</evidence>
<keyword evidence="8 10" id="KW-0472">Membrane</keyword>
<evidence type="ECO:0000256" key="2">
    <source>
        <dbReference type="ARBA" id="ARBA00022448"/>
    </source>
</evidence>
<keyword evidence="4 10" id="KW-0812">Transmembrane</keyword>
<evidence type="ECO:0000259" key="12">
    <source>
        <dbReference type="Pfam" id="PF23256"/>
    </source>
</evidence>
<feature type="transmembrane region" description="Helical" evidence="10">
    <location>
        <begin position="354"/>
        <end position="378"/>
    </location>
</feature>
<feature type="transmembrane region" description="Helical" evidence="10">
    <location>
        <begin position="273"/>
        <end position="303"/>
    </location>
</feature>
<dbReference type="Pfam" id="PF23259">
    <property type="entry name" value="CHX17_C"/>
    <property type="match status" value="1"/>
</dbReference>
<evidence type="ECO:0000313" key="14">
    <source>
        <dbReference type="EMBL" id="KAK1355075.1"/>
    </source>
</evidence>
<feature type="domain" description="Cation/H(+) antiporter central" evidence="12">
    <location>
        <begin position="491"/>
        <end position="615"/>
    </location>
</feature>
<dbReference type="Pfam" id="PF23256">
    <property type="entry name" value="CHX17_2nd"/>
    <property type="match status" value="1"/>
</dbReference>
<evidence type="ECO:0000256" key="4">
    <source>
        <dbReference type="ARBA" id="ARBA00022692"/>
    </source>
</evidence>
<dbReference type="EMBL" id="JAUIZM010000011">
    <property type="protein sequence ID" value="KAK1355075.1"/>
    <property type="molecule type" value="Genomic_DNA"/>
</dbReference>
<feature type="transmembrane region" description="Helical" evidence="10">
    <location>
        <begin position="173"/>
        <end position="190"/>
    </location>
</feature>
<reference evidence="14" key="2">
    <citation type="submission" date="2023-05" db="EMBL/GenBank/DDBJ databases">
        <authorList>
            <person name="Schelkunov M.I."/>
        </authorList>
    </citation>
    <scope>NUCLEOTIDE SEQUENCE</scope>
    <source>
        <strain evidence="14">Hsosn_3</strain>
        <tissue evidence="14">Leaf</tissue>
    </source>
</reference>
<keyword evidence="15" id="KW-1185">Reference proteome</keyword>
<comment type="subcellular location">
    <subcellularLocation>
        <location evidence="1">Membrane</location>
        <topology evidence="1">Multi-pass membrane protein</topology>
    </subcellularLocation>
</comment>
<dbReference type="Gene3D" id="1.20.1530.20">
    <property type="match status" value="1"/>
</dbReference>
<dbReference type="GO" id="GO:0016020">
    <property type="term" value="C:membrane"/>
    <property type="evidence" value="ECO:0007669"/>
    <property type="project" value="UniProtKB-SubCell"/>
</dbReference>
<dbReference type="GO" id="GO:1902600">
    <property type="term" value="P:proton transmembrane transport"/>
    <property type="evidence" value="ECO:0007669"/>
    <property type="project" value="InterPro"/>
</dbReference>
<feature type="transmembrane region" description="Helical" evidence="10">
    <location>
        <begin position="323"/>
        <end position="347"/>
    </location>
</feature>
<evidence type="ECO:0000256" key="9">
    <source>
        <dbReference type="ARBA" id="ARBA00038341"/>
    </source>
</evidence>